<dbReference type="PANTHER" id="PTHR43566:SF2">
    <property type="entry name" value="DUF4143 DOMAIN-CONTAINING PROTEIN"/>
    <property type="match status" value="1"/>
</dbReference>
<dbReference type="Proteomes" id="UP000578252">
    <property type="component" value="Unassembled WGS sequence"/>
</dbReference>
<comment type="caution">
    <text evidence="3">The sequence shown here is derived from an EMBL/GenBank/DDBJ whole genome shotgun (WGS) entry which is preliminary data.</text>
</comment>
<reference evidence="3 4" key="1">
    <citation type="submission" date="2020-04" db="EMBL/GenBank/DDBJ databases">
        <title>Antimicrobial susceptibility and clonality of vaginal-derived multi-drug resistant Mobiluncus isolates in China.</title>
        <authorList>
            <person name="Zhang X."/>
        </authorList>
    </citation>
    <scope>NUCLEOTIDE SEQUENCE [LARGE SCALE GENOMIC DNA]</scope>
    <source>
        <strain evidence="3 4">13</strain>
    </source>
</reference>
<dbReference type="InterPro" id="IPR025420">
    <property type="entry name" value="DUF4143"/>
</dbReference>
<evidence type="ECO:0000313" key="4">
    <source>
        <dbReference type="Proteomes" id="UP000578252"/>
    </source>
</evidence>
<dbReference type="Pfam" id="PF13173">
    <property type="entry name" value="AAA_14"/>
    <property type="match status" value="1"/>
</dbReference>
<feature type="domain" description="DUF4143" evidence="2">
    <location>
        <begin position="201"/>
        <end position="366"/>
    </location>
</feature>
<organism evidence="3 4">
    <name type="scientific">Mobiluncus mulieris</name>
    <dbReference type="NCBI Taxonomy" id="2052"/>
    <lineage>
        <taxon>Bacteria</taxon>
        <taxon>Bacillati</taxon>
        <taxon>Actinomycetota</taxon>
        <taxon>Actinomycetes</taxon>
        <taxon>Actinomycetales</taxon>
        <taxon>Actinomycetaceae</taxon>
        <taxon>Mobiluncus</taxon>
    </lineage>
</organism>
<evidence type="ECO:0000259" key="2">
    <source>
        <dbReference type="Pfam" id="PF13635"/>
    </source>
</evidence>
<dbReference type="PANTHER" id="PTHR43566">
    <property type="entry name" value="CONSERVED PROTEIN"/>
    <property type="match status" value="1"/>
</dbReference>
<keyword evidence="3" id="KW-0547">Nucleotide-binding</keyword>
<evidence type="ECO:0000259" key="1">
    <source>
        <dbReference type="Pfam" id="PF13173"/>
    </source>
</evidence>
<protein>
    <submittedName>
        <fullName evidence="3">ATP-binding protein</fullName>
    </submittedName>
</protein>
<feature type="domain" description="AAA" evidence="1">
    <location>
        <begin position="24"/>
        <end position="138"/>
    </location>
</feature>
<dbReference type="InterPro" id="IPR041682">
    <property type="entry name" value="AAA_14"/>
</dbReference>
<accession>A0A7Y0U1V8</accession>
<proteinExistence type="predicted"/>
<gene>
    <name evidence="3" type="ORF">HHJ78_07760</name>
</gene>
<dbReference type="EMBL" id="JABCUR010000006">
    <property type="protein sequence ID" value="NMW65423.1"/>
    <property type="molecule type" value="Genomic_DNA"/>
</dbReference>
<dbReference type="AlphaFoldDB" id="A0A7Y0U1V8"/>
<dbReference type="Pfam" id="PF13635">
    <property type="entry name" value="DUF4143"/>
    <property type="match status" value="1"/>
</dbReference>
<sequence>MLSPKPYRDRLIDSQITDLLEQFGAVCVQGPKWCGKTWSSLNQAASVTYMQDPAGGFANRNLARLDPKFVLEGAAPHLVDEWQDVPELWDAVRFAVDQNPAKGQFILTGSSTPRRKGVLHSGAGRIATLNMTTMTLFETGDSTGQVRLSELFAAPLKPTKTPGHSLEELIELCTRGGWPANLEAGGGREVAAQYLRSVVDDDAHRVDGVKRDTEKIRGLLVSLARNTATTVSNRKLLQDMRKYQDVTLHENTVGDYLEALERLFLIWEQPSFHPNLRSSRRVLRAAKRHFADCSLAVAALGASPGMLRQDLQTFGYIFESLVEHDLQVYTQALGGKLFHFRDEKGNEIDAVVQLADGRWAAFEIKLGAYRVEEGAQNLLRIAGLFAREANPGAGYQAPGFLAVITGIGDVAYTREDGVLVIPITALRD</sequence>
<evidence type="ECO:0000313" key="3">
    <source>
        <dbReference type="EMBL" id="NMW65423.1"/>
    </source>
</evidence>
<name>A0A7Y0U1V8_9ACTO</name>
<dbReference type="GO" id="GO:0005524">
    <property type="term" value="F:ATP binding"/>
    <property type="evidence" value="ECO:0007669"/>
    <property type="project" value="UniProtKB-KW"/>
</dbReference>
<dbReference type="RefSeq" id="WP_169772152.1">
    <property type="nucleotide sequence ID" value="NZ_JABCUR010000006.1"/>
</dbReference>
<keyword evidence="3" id="KW-0067">ATP-binding</keyword>